<proteinExistence type="predicted"/>
<evidence type="ECO:0000256" key="8">
    <source>
        <dbReference type="ARBA" id="ARBA00023136"/>
    </source>
</evidence>
<dbReference type="InterPro" id="IPR050206">
    <property type="entry name" value="FtsK/SpoIIIE/SftA"/>
</dbReference>
<dbReference type="NCBIfam" id="TIGR03925">
    <property type="entry name" value="T7SS_EccC_b"/>
    <property type="match status" value="1"/>
</dbReference>
<feature type="binding site" evidence="9">
    <location>
        <begin position="460"/>
        <end position="467"/>
    </location>
    <ligand>
        <name>ATP</name>
        <dbReference type="ChEBI" id="CHEBI:30616"/>
    </ligand>
</feature>
<keyword evidence="7 10" id="KW-1133">Transmembrane helix</keyword>
<evidence type="ECO:0000256" key="10">
    <source>
        <dbReference type="SAM" id="Phobius"/>
    </source>
</evidence>
<keyword evidence="5 9" id="KW-0547">Nucleotide-binding</keyword>
<keyword evidence="13" id="KW-1185">Reference proteome</keyword>
<feature type="binding site" evidence="9">
    <location>
        <begin position="1099"/>
        <end position="1106"/>
    </location>
    <ligand>
        <name>ATP</name>
        <dbReference type="ChEBI" id="CHEBI:30616"/>
    </ligand>
</feature>
<dbReference type="InterPro" id="IPR003593">
    <property type="entry name" value="AAA+_ATPase"/>
</dbReference>
<evidence type="ECO:0000256" key="2">
    <source>
        <dbReference type="ARBA" id="ARBA00022475"/>
    </source>
</evidence>
<comment type="caution">
    <text evidence="12">The sequence shown here is derived from an EMBL/GenBank/DDBJ whole genome shotgun (WGS) entry which is preliminary data.</text>
</comment>
<keyword evidence="6 9" id="KW-0067">ATP-binding</keyword>
<evidence type="ECO:0000313" key="12">
    <source>
        <dbReference type="EMBL" id="GAA1699456.1"/>
    </source>
</evidence>
<keyword evidence="8 10" id="KW-0472">Membrane</keyword>
<feature type="domain" description="FtsK" evidence="11">
    <location>
        <begin position="1082"/>
        <end position="1266"/>
    </location>
</feature>
<organism evidence="12 13">
    <name type="scientific">Fodinicola feengrottensis</name>
    <dbReference type="NCBI Taxonomy" id="435914"/>
    <lineage>
        <taxon>Bacteria</taxon>
        <taxon>Bacillati</taxon>
        <taxon>Actinomycetota</taxon>
        <taxon>Actinomycetes</taxon>
        <taxon>Mycobacteriales</taxon>
        <taxon>Fodinicola</taxon>
    </lineage>
</organism>
<dbReference type="InterPro" id="IPR002543">
    <property type="entry name" value="FtsK_dom"/>
</dbReference>
<feature type="domain" description="FtsK" evidence="11">
    <location>
        <begin position="796"/>
        <end position="988"/>
    </location>
</feature>
<protein>
    <submittedName>
        <fullName evidence="12">Type VII secretion protein EccC</fullName>
    </submittedName>
</protein>
<keyword evidence="4" id="KW-0677">Repeat</keyword>
<sequence length="1300" mass="140864">MPRGEILLESPPELPEVLPKGLGRLLMILPAIAGVGAVAFLYAGRGGGPVTYIAGGLLGVSMIGAFLGGAGGGGAQEKAELNAERRDYMRYLAQIRRQVRRAAKQQRESLTWRHPSPDALWSVVAGRRLWERRVGDDDFGELRIAVGPQRLAIQLVTPETKPVEDLEPMAAIALRRFVRSYTTVPELPVALSLRAFGRIVVQGDRARALALVRSLLGQAASFHSPDDLWVSVCAPYDRWGDWDWIKWLPHALRSGRPDNAGPSRRVAETLEELETEFDELLAGRSRHSPNNPPVKDQPHLLVILDGGEVSGDCQLLGAGLQGSTVIDLSGVVPRDVTRSTLVLRIDDDAISIVSRNGSSSIGAPDLLSKSQADGLARQLAPYRISQTANADEPLSVATELPDLLAIGDAGAIDPTLTWRPRPNRDRLRIPIGLNPDGIAVDLDFKESAQEGMGPHGLLIGATGSGKSELLRTLVSGLAITHSSETLNFVLVDFKGGATFAPLVNLPHTSAVITNLAEELHLVDRMQDALNGELVRRQELLRSAGNYSSVRDYERARLAGADLAPLPSLLIVCDEFSELLSAKPDFIDLFVQIGRLGRSLAVHLLLASQRLEEGKLRGLDTHLSYRIGLRTFSAVESRIVLGVPDAYELPSAPGHGYLKIDTQTMIRFRAAYVSGLYRDPGEAPSAGRVAAAARQVVPYTLAPVQGSADDSTPMPMPTRDEDAIGDSLLDVIVRRLAGQGPPAHQVWLPPLGEPPALDQLMPDLQEDPDRGLCPAGWAGLGRLTVPVGIIDRPFEQRRDVLWARLEGAEGHVVVAGGPRSGKSTLLRSLLCSLALSHTPREAQFFVLDFGGGTFAGLRDLPHVGGVASRTDAEVIRRVVAEVSTVLDDREKRFAELGVDSMSTYRRRRAAGEITDDPFGDVFLIVDGWGTVRQEYEDLEQAITQIAARGLGYGVHVVISVARWMEMRPALSDLLGTRLELRLGDPSDSAIDRRVAVNVPAGNPGRGLSREKLHFLAALPRIDSSRSADDLSEGVTDLVARVRQAWKHEAAPRVRLLPTLLSAAELPPLTDPGGLPIGINESQLRPVFLDFRSDSHFVVFGDSECGKSSFLRHVLTGLVARHRPDEARILIADYRRSLLGTVETDHVIGYAASSTSLQSMIKDVKAAMTQRLPGPDLTAEQLRNRSWWSGPDLYVVVDDYDLVVTPSGNPISALLEFIPQAQDIGLHLIIARRSGGAGRSIYEPVMQRIKEIGSPGIVMAGQRDEGALLGNVRPSQQPPGRGTMVRRKDGVQLVQLAYTPPS</sequence>
<keyword evidence="3 10" id="KW-0812">Transmembrane</keyword>
<evidence type="ECO:0000256" key="9">
    <source>
        <dbReference type="PROSITE-ProRule" id="PRU00289"/>
    </source>
</evidence>
<feature type="binding site" evidence="9">
    <location>
        <begin position="815"/>
        <end position="822"/>
    </location>
    <ligand>
        <name>ATP</name>
        <dbReference type="ChEBI" id="CHEBI:30616"/>
    </ligand>
</feature>
<comment type="subcellular location">
    <subcellularLocation>
        <location evidence="1">Cell membrane</location>
        <topology evidence="1">Multi-pass membrane protein</topology>
    </subcellularLocation>
</comment>
<evidence type="ECO:0000313" key="13">
    <source>
        <dbReference type="Proteomes" id="UP001500618"/>
    </source>
</evidence>
<dbReference type="Gene3D" id="3.40.50.300">
    <property type="entry name" value="P-loop containing nucleotide triphosphate hydrolases"/>
    <property type="match status" value="4"/>
</dbReference>
<evidence type="ECO:0000256" key="6">
    <source>
        <dbReference type="ARBA" id="ARBA00022840"/>
    </source>
</evidence>
<dbReference type="SMART" id="SM00382">
    <property type="entry name" value="AAA"/>
    <property type="match status" value="2"/>
</dbReference>
<name>A0ABN2I6D9_9ACTN</name>
<keyword evidence="2" id="KW-1003">Cell membrane</keyword>
<dbReference type="InterPro" id="IPR023837">
    <property type="entry name" value="EccCb-like_Actinobacteria"/>
</dbReference>
<dbReference type="NCBIfam" id="TIGR03924">
    <property type="entry name" value="T7SS_EccC_a"/>
    <property type="match status" value="1"/>
</dbReference>
<evidence type="ECO:0000256" key="3">
    <source>
        <dbReference type="ARBA" id="ARBA00022692"/>
    </source>
</evidence>
<feature type="transmembrane region" description="Helical" evidence="10">
    <location>
        <begin position="22"/>
        <end position="43"/>
    </location>
</feature>
<dbReference type="PANTHER" id="PTHR22683:SF1">
    <property type="entry name" value="TYPE VII SECRETION SYSTEM PROTEIN ESSC"/>
    <property type="match status" value="1"/>
</dbReference>
<dbReference type="Proteomes" id="UP001500618">
    <property type="component" value="Unassembled WGS sequence"/>
</dbReference>
<reference evidence="12 13" key="1">
    <citation type="journal article" date="2019" name="Int. J. Syst. Evol. Microbiol.">
        <title>The Global Catalogue of Microorganisms (GCM) 10K type strain sequencing project: providing services to taxonomists for standard genome sequencing and annotation.</title>
        <authorList>
            <consortium name="The Broad Institute Genomics Platform"/>
            <consortium name="The Broad Institute Genome Sequencing Center for Infectious Disease"/>
            <person name="Wu L."/>
            <person name="Ma J."/>
        </authorList>
    </citation>
    <scope>NUCLEOTIDE SEQUENCE [LARGE SCALE GENOMIC DNA]</scope>
    <source>
        <strain evidence="12 13">JCM 14718</strain>
    </source>
</reference>
<gene>
    <name evidence="12" type="ORF">GCM10009765_56100</name>
</gene>
<evidence type="ECO:0000256" key="1">
    <source>
        <dbReference type="ARBA" id="ARBA00004651"/>
    </source>
</evidence>
<dbReference type="InterPro" id="IPR027417">
    <property type="entry name" value="P-loop_NTPase"/>
</dbReference>
<evidence type="ECO:0000256" key="4">
    <source>
        <dbReference type="ARBA" id="ARBA00022737"/>
    </source>
</evidence>
<dbReference type="Pfam" id="PF01580">
    <property type="entry name" value="FtsK_SpoIIIE"/>
    <property type="match status" value="3"/>
</dbReference>
<accession>A0ABN2I6D9</accession>
<dbReference type="RefSeq" id="WP_344313380.1">
    <property type="nucleotide sequence ID" value="NZ_BAAANY010000022.1"/>
</dbReference>
<feature type="domain" description="FtsK" evidence="11">
    <location>
        <begin position="437"/>
        <end position="637"/>
    </location>
</feature>
<dbReference type="EMBL" id="BAAANY010000022">
    <property type="protein sequence ID" value="GAA1699456.1"/>
    <property type="molecule type" value="Genomic_DNA"/>
</dbReference>
<feature type="transmembrane region" description="Helical" evidence="10">
    <location>
        <begin position="50"/>
        <end position="70"/>
    </location>
</feature>
<dbReference type="InterPro" id="IPR023836">
    <property type="entry name" value="EccCa-like_Actinobacteria"/>
</dbReference>
<evidence type="ECO:0000256" key="5">
    <source>
        <dbReference type="ARBA" id="ARBA00022741"/>
    </source>
</evidence>
<dbReference type="PROSITE" id="PS50901">
    <property type="entry name" value="FTSK"/>
    <property type="match status" value="3"/>
</dbReference>
<evidence type="ECO:0000259" key="11">
    <source>
        <dbReference type="PROSITE" id="PS50901"/>
    </source>
</evidence>
<evidence type="ECO:0000256" key="7">
    <source>
        <dbReference type="ARBA" id="ARBA00022989"/>
    </source>
</evidence>
<dbReference type="SUPFAM" id="SSF52540">
    <property type="entry name" value="P-loop containing nucleoside triphosphate hydrolases"/>
    <property type="match status" value="3"/>
</dbReference>
<dbReference type="PANTHER" id="PTHR22683">
    <property type="entry name" value="SPORULATION PROTEIN RELATED"/>
    <property type="match status" value="1"/>
</dbReference>